<reference evidence="7" key="1">
    <citation type="submission" date="2015-03" db="EMBL/GenBank/DDBJ databases">
        <title>A transcriptome of Araucaria cunninghamii, an australian fine timber species.</title>
        <authorList>
            <person name="Jing Yi C.J.Y."/>
            <person name="Yin San L.Y.S."/>
            <person name="Abdul Karim S.S."/>
            <person name="Wan Azmi N.N."/>
            <person name="Hercus R.R."/>
            <person name="Croft L.L."/>
        </authorList>
    </citation>
    <scope>NUCLEOTIDE SEQUENCE</scope>
    <source>
        <strain evidence="7">MI0301</strain>
        <tissue evidence="7">Leaf</tissue>
    </source>
</reference>
<comment type="similarity">
    <text evidence="6">Belongs to the cytochrome P450 family.</text>
</comment>
<dbReference type="Pfam" id="PF00067">
    <property type="entry name" value="p450"/>
    <property type="match status" value="1"/>
</dbReference>
<evidence type="ECO:0000256" key="3">
    <source>
        <dbReference type="ARBA" id="ARBA00023004"/>
    </source>
</evidence>
<dbReference type="GO" id="GO:0020037">
    <property type="term" value="F:heme binding"/>
    <property type="evidence" value="ECO:0007669"/>
    <property type="project" value="InterPro"/>
</dbReference>
<dbReference type="PRINTS" id="PR00385">
    <property type="entry name" value="P450"/>
</dbReference>
<dbReference type="GO" id="GO:0005506">
    <property type="term" value="F:iron ion binding"/>
    <property type="evidence" value="ECO:0007669"/>
    <property type="project" value="InterPro"/>
</dbReference>
<keyword evidence="5 6" id="KW-0349">Heme</keyword>
<dbReference type="InterPro" id="IPR017972">
    <property type="entry name" value="Cyt_P450_CS"/>
</dbReference>
<dbReference type="GO" id="GO:0004497">
    <property type="term" value="F:monooxygenase activity"/>
    <property type="evidence" value="ECO:0007669"/>
    <property type="project" value="UniProtKB-KW"/>
</dbReference>
<dbReference type="PROSITE" id="PS00086">
    <property type="entry name" value="CYTOCHROME_P450"/>
    <property type="match status" value="1"/>
</dbReference>
<dbReference type="InterPro" id="IPR001128">
    <property type="entry name" value="Cyt_P450"/>
</dbReference>
<dbReference type="GO" id="GO:0016705">
    <property type="term" value="F:oxidoreductase activity, acting on paired donors, with incorporation or reduction of molecular oxygen"/>
    <property type="evidence" value="ECO:0007669"/>
    <property type="project" value="InterPro"/>
</dbReference>
<keyword evidence="2 5" id="KW-0479">Metal-binding</keyword>
<evidence type="ECO:0000256" key="6">
    <source>
        <dbReference type="RuleBase" id="RU000461"/>
    </source>
</evidence>
<comment type="pathway">
    <text evidence="1">Alkaloid biosynthesis; taxol biosynthesis.</text>
</comment>
<dbReference type="GO" id="GO:0042617">
    <property type="term" value="P:paclitaxel biosynthetic process"/>
    <property type="evidence" value="ECO:0007669"/>
    <property type="project" value="UniProtKB-UniPathway"/>
</dbReference>
<dbReference type="AlphaFoldDB" id="A0A0D6QVC1"/>
<keyword evidence="6" id="KW-0503">Monooxygenase</keyword>
<dbReference type="PRINTS" id="PR00463">
    <property type="entry name" value="EP450I"/>
</dbReference>
<name>A0A0D6QVC1_ARACU</name>
<dbReference type="Gene3D" id="1.10.630.10">
    <property type="entry name" value="Cytochrome P450"/>
    <property type="match status" value="1"/>
</dbReference>
<organism evidence="7">
    <name type="scientific">Araucaria cunninghamii</name>
    <name type="common">Hoop pine</name>
    <name type="synonym">Moreton Bay pine</name>
    <dbReference type="NCBI Taxonomy" id="56994"/>
    <lineage>
        <taxon>Eukaryota</taxon>
        <taxon>Viridiplantae</taxon>
        <taxon>Streptophyta</taxon>
        <taxon>Embryophyta</taxon>
        <taxon>Tracheophyta</taxon>
        <taxon>Spermatophyta</taxon>
        <taxon>Pinopsida</taxon>
        <taxon>Pinidae</taxon>
        <taxon>Conifers II</taxon>
        <taxon>Araucariales</taxon>
        <taxon>Araucariaceae</taxon>
        <taxon>Araucaria</taxon>
    </lineage>
</organism>
<keyword evidence="6" id="KW-0560">Oxidoreductase</keyword>
<evidence type="ECO:0000256" key="1">
    <source>
        <dbReference type="ARBA" id="ARBA00005122"/>
    </source>
</evidence>
<dbReference type="PANTHER" id="PTHR24286">
    <property type="entry name" value="CYTOCHROME P450 26"/>
    <property type="match status" value="1"/>
</dbReference>
<dbReference type="InterPro" id="IPR036396">
    <property type="entry name" value="Cyt_P450_sf"/>
</dbReference>
<comment type="cofactor">
    <cofactor evidence="5">
        <name>heme</name>
        <dbReference type="ChEBI" id="CHEBI:30413"/>
    </cofactor>
</comment>
<proteinExistence type="inferred from homology"/>
<sequence length="516" mass="57999">MELWTMFVMSIPAAARNNACISIGAATALILCVIVLALASASVYGPLLHAVLRLRIKGNMPQLPPGSLGLPYWGESLSYLNSWTNKANPDVWYDIRRAAHGKIFKTHILGSPTVVMLGPEANRFILINENKLFRNSWPKSVKALIGENALIISQGADHKRMRRIVLSVLGQEILKKSVVRFERLLLHHLDSGWHTGQIIHAYRQVKDMALCVTAAYLIGLKPGDALEAFSRHFRVLNAGLLSHPLDLPWTVFGKAKRARSFVQAQIYAQIQVHRASIQANSKKPEEEGNFLDMILSTGEAGSDLSLSDEEIVDNLTGLLLAGEDTTACALSTIMYHLARSPHLAHRLRKECETLWIMKNPGEPLTWNEIKGLRFLRNVISEGLRIVAPVNGGFKQAKVDVVYGGYTIPKGWKVHYSMRQTNNKDEYFPNPELFDPDRFNERHEPFSFIPFGQGNRICPGMEFAKLEMELFLYHLVLRFDWELVEPDEPLNMQTLVPYPVHGLPLLLKPASISYAKT</sequence>
<feature type="binding site" description="axial binding residue" evidence="5">
    <location>
        <position position="457"/>
    </location>
    <ligand>
        <name>heme</name>
        <dbReference type="ChEBI" id="CHEBI:30413"/>
    </ligand>
    <ligandPart>
        <name>Fe</name>
        <dbReference type="ChEBI" id="CHEBI:18248"/>
    </ligandPart>
</feature>
<dbReference type="SUPFAM" id="SSF48264">
    <property type="entry name" value="Cytochrome P450"/>
    <property type="match status" value="1"/>
</dbReference>
<evidence type="ECO:0000256" key="4">
    <source>
        <dbReference type="ARBA" id="ARBA00023059"/>
    </source>
</evidence>
<keyword evidence="3 5" id="KW-0408">Iron</keyword>
<dbReference type="InterPro" id="IPR002401">
    <property type="entry name" value="Cyt_P450_E_grp-I"/>
</dbReference>
<accession>A0A0D6QVC1</accession>
<evidence type="ECO:0008006" key="8">
    <source>
        <dbReference type="Google" id="ProtNLM"/>
    </source>
</evidence>
<keyword evidence="4" id="KW-0876">Taxol biosynthesis</keyword>
<protein>
    <recommendedName>
        <fullName evidence="8">Cytochrome P450</fullName>
    </recommendedName>
</protein>
<dbReference type="PANTHER" id="PTHR24286:SF376">
    <property type="entry name" value="ABSCISIC ACID 8'-HYDROXYLASE 4"/>
    <property type="match status" value="1"/>
</dbReference>
<dbReference type="EMBL" id="GCKF01043439">
    <property type="protein sequence ID" value="JAG94469.1"/>
    <property type="molecule type" value="Transcribed_RNA"/>
</dbReference>
<dbReference type="GO" id="GO:0016125">
    <property type="term" value="P:sterol metabolic process"/>
    <property type="evidence" value="ECO:0007669"/>
    <property type="project" value="TreeGrafter"/>
</dbReference>
<evidence type="ECO:0000256" key="5">
    <source>
        <dbReference type="PIRSR" id="PIRSR602401-1"/>
    </source>
</evidence>
<dbReference type="UniPathway" id="UPA00842"/>
<evidence type="ECO:0000256" key="2">
    <source>
        <dbReference type="ARBA" id="ARBA00022723"/>
    </source>
</evidence>
<evidence type="ECO:0000313" key="7">
    <source>
        <dbReference type="EMBL" id="JAG94469.1"/>
    </source>
</evidence>